<sequence length="1151" mass="128545">MSDEGKILDISKKIEREKALINAANLMRQQTNNESVRSKLDTQMREGRRNLEFFEERLRELQMRRLEQSVDNMTLGGSTLGSFMNAEQGGDEGGAPAPPPKDGSGYAQYTQTDLMPPRPFPGQPPHSSVPKARPNFTKLDLIKFDTPYLGPRIQLMLSQIQFKLNVEEQYLKGIEKMVQLYQMEGDKKSRADAAARRIESGQKIVLLKQALKRYEELHIDMDVDSPDDDSINMPNLRKPLTGQLSIRVLAVKDVDHAPLSRFSRAPETFVTIKVEDNVMARTRASRNDRWEAEFHSIFVDKANEIELTVYDKPGEHALPIGLLWVRISDIAEELRRKRIEAETNTSGWVSADRLGSNPRVPPPQFPMGAQGPQFAGPPTSPVPAQQGGQAYNPPAPAPPAHAPIVSQPIDAWFNLEPTGQIQLSLNFVKENKEPRPMDAGLNRKGAVRQRKEEVHEMYGHKFVQRQFYNIMRCALCGDFLKYSAGMQCEDCKYTCHTKCYTSVVTKCISKSNSETDPDEEKINHRIPHRFQAFSNLTASWCCHCGYMLPIGKKNSRKCAECGLTAHAQCVHLVPDFCGMSMAVANQILEGIRSTKKTRQEKASSMSERTLRAGSKGTTGSAQPAATYPPGGYGAQAASPEATEAAKLMYNQTSPQRPTGPDRSSTSSTTASAAAAAAMSPKANVQASQPAGQIPDFGPGHYGAPGGYGRPTQQEDLYSASPPPQQPAYGQPQQRKYNPADYANIGAYPGQPPVQQRPMQQQAAPQQLVHQQMYQQQQPAGVPKPQPVPAHTEPQVPTAGGIPVPTKKPLPSATDAGTGQRIGLDHFNFLAVLGKGNFGKVMLAETKRTRRLYAIKVLKKEFIIENDEVESIRSEKRVFLIANRERHPFLTNLHACFQTETRVYFVMEYISGGDLMLHIQRGQFGTKRAQFYAAEVCLALKYFHENGVIYRDLKLDNILLTLDGHIKIADYGLCKEDMWYGSTTSTFCGTPEFMAPEILLDKKYGRAVDWWAFGVLIYQMLLQQSPFRGEDEDEIYDAILADEPLYPIHMPRDSVSILQKLLTREPDQRLGSGPTDAQEVMSQPFFRNINWDDIYHKRVQPPFLPQISSATDTSNFDSEFTSVTPVLTPVQSVLSQAMQEEFRGFSYTADFE</sequence>
<accession>A0ABQ0GPM0</accession>
<dbReference type="GO" id="GO:0016301">
    <property type="term" value="F:kinase activity"/>
    <property type="evidence" value="ECO:0007669"/>
    <property type="project" value="UniProtKB-KW"/>
</dbReference>
<dbReference type="InterPro" id="IPR037778">
    <property type="entry name" value="C2_fungal_PKC"/>
</dbReference>
<dbReference type="CDD" id="cd20822">
    <property type="entry name" value="C1_ScPKC1-like_rpt1"/>
    <property type="match status" value="1"/>
</dbReference>
<keyword evidence="3" id="KW-0723">Serine/threonine-protein kinase</keyword>
<reference evidence="24 25" key="1">
    <citation type="submission" date="2024-09" db="EMBL/GenBank/DDBJ databases">
        <title>Itraconazole resistance in Madurella fahalii resulting from another homologue of gene encoding cytochrome P450 14-alpha sterol demethylase (CYP51).</title>
        <authorList>
            <person name="Yoshioka I."/>
            <person name="Fahal A.H."/>
            <person name="Kaneko S."/>
            <person name="Yaguchi T."/>
        </authorList>
    </citation>
    <scope>NUCLEOTIDE SEQUENCE [LARGE SCALE GENOMIC DNA]</scope>
    <source>
        <strain evidence="24 25">IFM 68171</strain>
    </source>
</reference>
<evidence type="ECO:0000256" key="4">
    <source>
        <dbReference type="ARBA" id="ARBA00022553"/>
    </source>
</evidence>
<evidence type="ECO:0000256" key="7">
    <source>
        <dbReference type="ARBA" id="ARBA00022737"/>
    </source>
</evidence>
<feature type="binding site" evidence="16">
    <location>
        <position position="855"/>
    </location>
    <ligand>
        <name>ATP</name>
        <dbReference type="ChEBI" id="CHEBI:30616"/>
    </ligand>
</feature>
<dbReference type="Pfam" id="PF00069">
    <property type="entry name" value="Pkinase"/>
    <property type="match status" value="1"/>
</dbReference>
<evidence type="ECO:0000256" key="16">
    <source>
        <dbReference type="PROSITE-ProRule" id="PRU10141"/>
    </source>
</evidence>
<name>A0ABQ0GPM0_9PEZI</name>
<dbReference type="InterPro" id="IPR000008">
    <property type="entry name" value="C2_dom"/>
</dbReference>
<dbReference type="Pfam" id="PF00130">
    <property type="entry name" value="C1_1"/>
    <property type="match status" value="2"/>
</dbReference>
<dbReference type="InterPro" id="IPR017441">
    <property type="entry name" value="Protein_kinase_ATP_BS"/>
</dbReference>
<dbReference type="EMBL" id="BAAFSV010000005">
    <property type="protein sequence ID" value="GAB1319668.1"/>
    <property type="molecule type" value="Genomic_DNA"/>
</dbReference>
<feature type="compositionally biased region" description="Low complexity" evidence="18">
    <location>
        <begin position="663"/>
        <end position="677"/>
    </location>
</feature>
<feature type="domain" description="REM-1" evidence="23">
    <location>
        <begin position="1"/>
        <end position="67"/>
    </location>
</feature>
<feature type="coiled-coil region" evidence="17">
    <location>
        <begin position="14"/>
        <end position="64"/>
    </location>
</feature>
<feature type="domain" description="C2" evidence="19">
    <location>
        <begin position="225"/>
        <end position="343"/>
    </location>
</feature>
<feature type="compositionally biased region" description="Gly residues" evidence="18">
    <location>
        <begin position="699"/>
        <end position="708"/>
    </location>
</feature>
<dbReference type="PROSITE" id="PS50004">
    <property type="entry name" value="C2"/>
    <property type="match status" value="1"/>
</dbReference>
<feature type="compositionally biased region" description="Low complexity" evidence="18">
    <location>
        <begin position="752"/>
        <end position="777"/>
    </location>
</feature>
<dbReference type="SUPFAM" id="SSF49562">
    <property type="entry name" value="C2 domain (Calcium/lipid-binding domain, CaLB)"/>
    <property type="match status" value="1"/>
</dbReference>
<protein>
    <recommendedName>
        <fullName evidence="2">protein kinase C</fullName>
        <ecNumber evidence="2">2.7.11.13</ecNumber>
    </recommendedName>
</protein>
<evidence type="ECO:0000256" key="14">
    <source>
        <dbReference type="ARBA" id="ARBA00047470"/>
    </source>
</evidence>
<feature type="compositionally biased region" description="Low complexity" evidence="18">
    <location>
        <begin position="383"/>
        <end position="392"/>
    </location>
</feature>
<dbReference type="CDD" id="cd08689">
    <property type="entry name" value="C2_fungal_Pkc1p"/>
    <property type="match status" value="1"/>
</dbReference>
<dbReference type="PROSITE" id="PS00479">
    <property type="entry name" value="ZF_DAG_PE_1"/>
    <property type="match status" value="1"/>
</dbReference>
<dbReference type="InterPro" id="IPR011072">
    <property type="entry name" value="HR1_rho-bd"/>
</dbReference>
<feature type="domain" description="AGC-kinase C-terminal" evidence="22">
    <location>
        <begin position="1086"/>
        <end position="1151"/>
    </location>
</feature>
<dbReference type="GeneID" id="98180620"/>
<evidence type="ECO:0000256" key="1">
    <source>
        <dbReference type="ARBA" id="ARBA00005490"/>
    </source>
</evidence>
<gene>
    <name evidence="24" type="primary">PKC1_2</name>
    <name evidence="24" type="ORF">MFIFM68171_09878</name>
</gene>
<comment type="similarity">
    <text evidence="1">Belongs to the protein kinase superfamily. AGC Ser/Thr protein kinase family. PKC subfamily.</text>
</comment>
<evidence type="ECO:0000256" key="8">
    <source>
        <dbReference type="ARBA" id="ARBA00022741"/>
    </source>
</evidence>
<dbReference type="PROSITE" id="PS00107">
    <property type="entry name" value="PROTEIN_KINASE_ATP"/>
    <property type="match status" value="1"/>
</dbReference>
<keyword evidence="12 16" id="KW-0067">ATP-binding</keyword>
<comment type="catalytic activity">
    <reaction evidence="13">
        <text>L-threonyl-[protein] + ATP = O-phospho-L-threonyl-[protein] + ADP + H(+)</text>
        <dbReference type="Rhea" id="RHEA:46608"/>
        <dbReference type="Rhea" id="RHEA-COMP:11060"/>
        <dbReference type="Rhea" id="RHEA-COMP:11605"/>
        <dbReference type="ChEBI" id="CHEBI:15378"/>
        <dbReference type="ChEBI" id="CHEBI:30013"/>
        <dbReference type="ChEBI" id="CHEBI:30616"/>
        <dbReference type="ChEBI" id="CHEBI:61977"/>
        <dbReference type="ChEBI" id="CHEBI:456216"/>
        <dbReference type="EC" id="2.7.11.13"/>
    </reaction>
</comment>
<keyword evidence="25" id="KW-1185">Reference proteome</keyword>
<feature type="region of interest" description="Disordered" evidence="18">
    <location>
        <begin position="373"/>
        <end position="397"/>
    </location>
</feature>
<dbReference type="CDD" id="cd05570">
    <property type="entry name" value="STKc_PKC"/>
    <property type="match status" value="1"/>
</dbReference>
<dbReference type="PROSITE" id="PS51285">
    <property type="entry name" value="AGC_KINASE_CTER"/>
    <property type="match status" value="1"/>
</dbReference>
<dbReference type="Gene3D" id="1.10.510.10">
    <property type="entry name" value="Transferase(Phosphotransferase) domain 1"/>
    <property type="match status" value="1"/>
</dbReference>
<organism evidence="24 25">
    <name type="scientific">Madurella fahalii</name>
    <dbReference type="NCBI Taxonomy" id="1157608"/>
    <lineage>
        <taxon>Eukaryota</taxon>
        <taxon>Fungi</taxon>
        <taxon>Dikarya</taxon>
        <taxon>Ascomycota</taxon>
        <taxon>Pezizomycotina</taxon>
        <taxon>Sordariomycetes</taxon>
        <taxon>Sordariomycetidae</taxon>
        <taxon>Sordariales</taxon>
        <taxon>Sordariales incertae sedis</taxon>
        <taxon>Madurella</taxon>
    </lineage>
</organism>
<keyword evidence="4" id="KW-0597">Phosphoprotein</keyword>
<dbReference type="PROSITE" id="PS50011">
    <property type="entry name" value="PROTEIN_KINASE_DOM"/>
    <property type="match status" value="1"/>
</dbReference>
<keyword evidence="9" id="KW-0863">Zinc-finger</keyword>
<dbReference type="Gene3D" id="3.30.200.20">
    <property type="entry name" value="Phosphorylase Kinase, domain 1"/>
    <property type="match status" value="1"/>
</dbReference>
<proteinExistence type="inferred from homology"/>
<evidence type="ECO:0000256" key="6">
    <source>
        <dbReference type="ARBA" id="ARBA00022723"/>
    </source>
</evidence>
<evidence type="ECO:0000256" key="9">
    <source>
        <dbReference type="ARBA" id="ARBA00022771"/>
    </source>
</evidence>
<evidence type="ECO:0000259" key="21">
    <source>
        <dbReference type="PROSITE" id="PS50081"/>
    </source>
</evidence>
<dbReference type="InterPro" id="IPR036274">
    <property type="entry name" value="HR1_rpt_sf"/>
</dbReference>
<keyword evidence="6" id="KW-0479">Metal-binding</keyword>
<evidence type="ECO:0000256" key="17">
    <source>
        <dbReference type="SAM" id="Coils"/>
    </source>
</evidence>
<dbReference type="Gene3D" id="1.10.287.160">
    <property type="entry name" value="HR1 repeat"/>
    <property type="match status" value="1"/>
</dbReference>
<dbReference type="PANTHER" id="PTHR24351">
    <property type="entry name" value="RIBOSOMAL PROTEIN S6 KINASE"/>
    <property type="match status" value="1"/>
</dbReference>
<feature type="domain" description="Phorbol-ester/DAG-type" evidence="21">
    <location>
        <begin position="527"/>
        <end position="577"/>
    </location>
</feature>
<dbReference type="SMART" id="SM00220">
    <property type="entry name" value="S_TKc"/>
    <property type="match status" value="1"/>
</dbReference>
<dbReference type="InterPro" id="IPR037312">
    <property type="entry name" value="PKC-like_HR1"/>
</dbReference>
<dbReference type="SMART" id="SM00742">
    <property type="entry name" value="Hr1"/>
    <property type="match status" value="2"/>
</dbReference>
<evidence type="ECO:0000256" key="2">
    <source>
        <dbReference type="ARBA" id="ARBA00012429"/>
    </source>
</evidence>
<evidence type="ECO:0000256" key="10">
    <source>
        <dbReference type="ARBA" id="ARBA00022777"/>
    </source>
</evidence>
<dbReference type="SMART" id="SM00133">
    <property type="entry name" value="S_TK_X"/>
    <property type="match status" value="1"/>
</dbReference>
<evidence type="ECO:0000256" key="5">
    <source>
        <dbReference type="ARBA" id="ARBA00022679"/>
    </source>
</evidence>
<comment type="catalytic activity">
    <reaction evidence="14">
        <text>L-seryl-[protein] + ATP = O-phospho-L-seryl-[protein] + ADP + H(+)</text>
        <dbReference type="Rhea" id="RHEA:17989"/>
        <dbReference type="Rhea" id="RHEA-COMP:9863"/>
        <dbReference type="Rhea" id="RHEA-COMP:11604"/>
        <dbReference type="ChEBI" id="CHEBI:15378"/>
        <dbReference type="ChEBI" id="CHEBI:29999"/>
        <dbReference type="ChEBI" id="CHEBI:30616"/>
        <dbReference type="ChEBI" id="CHEBI:83421"/>
        <dbReference type="ChEBI" id="CHEBI:456216"/>
        <dbReference type="EC" id="2.7.11.13"/>
    </reaction>
</comment>
<dbReference type="SUPFAM" id="SSF46585">
    <property type="entry name" value="HR1 repeat"/>
    <property type="match status" value="1"/>
</dbReference>
<evidence type="ECO:0000256" key="15">
    <source>
        <dbReference type="PROSITE-ProRule" id="PRU01207"/>
    </source>
</evidence>
<evidence type="ECO:0000256" key="12">
    <source>
        <dbReference type="ARBA" id="ARBA00022840"/>
    </source>
</evidence>
<keyword evidence="11" id="KW-0862">Zinc</keyword>
<evidence type="ECO:0000313" key="25">
    <source>
        <dbReference type="Proteomes" id="UP001628179"/>
    </source>
</evidence>
<evidence type="ECO:0000256" key="18">
    <source>
        <dbReference type="SAM" id="MobiDB-lite"/>
    </source>
</evidence>
<dbReference type="PROSITE" id="PS00108">
    <property type="entry name" value="PROTEIN_KINASE_ST"/>
    <property type="match status" value="1"/>
</dbReference>
<dbReference type="InterPro" id="IPR000961">
    <property type="entry name" value="AGC-kinase_C"/>
</dbReference>
<feature type="domain" description="REM-1" evidence="23">
    <location>
        <begin position="143"/>
        <end position="220"/>
    </location>
</feature>
<dbReference type="CDD" id="cd20823">
    <property type="entry name" value="C1_ScPKC1-like_rpt2"/>
    <property type="match status" value="1"/>
</dbReference>
<keyword evidence="7" id="KW-0677">Repeat</keyword>
<evidence type="ECO:0000259" key="20">
    <source>
        <dbReference type="PROSITE" id="PS50011"/>
    </source>
</evidence>
<dbReference type="SMART" id="SM00239">
    <property type="entry name" value="C2"/>
    <property type="match status" value="1"/>
</dbReference>
<dbReference type="Pfam" id="PF02185">
    <property type="entry name" value="HR1"/>
    <property type="match status" value="2"/>
</dbReference>
<evidence type="ECO:0000256" key="13">
    <source>
        <dbReference type="ARBA" id="ARBA00047272"/>
    </source>
</evidence>
<feature type="region of interest" description="Disordered" evidence="18">
    <location>
        <begin position="651"/>
        <end position="815"/>
    </location>
</feature>
<evidence type="ECO:0000313" key="24">
    <source>
        <dbReference type="EMBL" id="GAB1319668.1"/>
    </source>
</evidence>
<dbReference type="RefSeq" id="XP_070921398.1">
    <property type="nucleotide sequence ID" value="XM_071065297.1"/>
</dbReference>
<dbReference type="PROSITE" id="PS51860">
    <property type="entry name" value="REM_1"/>
    <property type="match status" value="2"/>
</dbReference>
<comment type="caution">
    <text evidence="24">The sequence shown here is derived from an EMBL/GenBank/DDBJ whole genome shotgun (WGS) entry which is preliminary data.</text>
</comment>
<dbReference type="InterPro" id="IPR035892">
    <property type="entry name" value="C2_domain_sf"/>
</dbReference>
<dbReference type="EC" id="2.7.11.13" evidence="2"/>
<evidence type="ECO:0000256" key="3">
    <source>
        <dbReference type="ARBA" id="ARBA00022527"/>
    </source>
</evidence>
<keyword evidence="15 17" id="KW-0175">Coiled coil</keyword>
<dbReference type="InterPro" id="IPR046349">
    <property type="entry name" value="C1-like_sf"/>
</dbReference>
<dbReference type="InterPro" id="IPR008271">
    <property type="entry name" value="Ser/Thr_kinase_AS"/>
</dbReference>
<dbReference type="SUPFAM" id="SSF57889">
    <property type="entry name" value="Cysteine-rich domain"/>
    <property type="match status" value="2"/>
</dbReference>
<dbReference type="InterPro" id="IPR017892">
    <property type="entry name" value="Pkinase_C"/>
</dbReference>
<dbReference type="CDD" id="cd11620">
    <property type="entry name" value="HR1_PKC-like_2_fungi"/>
    <property type="match status" value="1"/>
</dbReference>
<evidence type="ECO:0000256" key="11">
    <source>
        <dbReference type="ARBA" id="ARBA00022833"/>
    </source>
</evidence>
<feature type="domain" description="Phorbol-ester/DAG-type" evidence="21">
    <location>
        <begin position="459"/>
        <end position="507"/>
    </location>
</feature>
<dbReference type="SUPFAM" id="SSF56112">
    <property type="entry name" value="Protein kinase-like (PK-like)"/>
    <property type="match status" value="1"/>
</dbReference>
<dbReference type="Proteomes" id="UP001628179">
    <property type="component" value="Unassembled WGS sequence"/>
</dbReference>
<feature type="region of interest" description="Disordered" evidence="18">
    <location>
        <begin position="78"/>
        <end position="134"/>
    </location>
</feature>
<dbReference type="SMART" id="SM00109">
    <property type="entry name" value="C1"/>
    <property type="match status" value="2"/>
</dbReference>
<dbReference type="PROSITE" id="PS50081">
    <property type="entry name" value="ZF_DAG_PE_2"/>
    <property type="match status" value="2"/>
</dbReference>
<evidence type="ECO:0000259" key="19">
    <source>
        <dbReference type="PROSITE" id="PS50004"/>
    </source>
</evidence>
<evidence type="ECO:0000259" key="22">
    <source>
        <dbReference type="PROSITE" id="PS51285"/>
    </source>
</evidence>
<dbReference type="Gene3D" id="3.30.60.20">
    <property type="match status" value="2"/>
</dbReference>
<dbReference type="InterPro" id="IPR002219">
    <property type="entry name" value="PKC_DAG/PE"/>
</dbReference>
<feature type="region of interest" description="Disordered" evidence="18">
    <location>
        <begin position="594"/>
        <end position="639"/>
    </location>
</feature>
<keyword evidence="5" id="KW-0808">Transferase</keyword>
<dbReference type="Pfam" id="PF00433">
    <property type="entry name" value="Pkinase_C"/>
    <property type="match status" value="1"/>
</dbReference>
<dbReference type="InterPro" id="IPR011009">
    <property type="entry name" value="Kinase-like_dom_sf"/>
</dbReference>
<keyword evidence="8 16" id="KW-0547">Nucleotide-binding</keyword>
<feature type="domain" description="Protein kinase" evidence="20">
    <location>
        <begin position="826"/>
        <end position="1085"/>
    </location>
</feature>
<dbReference type="InterPro" id="IPR000719">
    <property type="entry name" value="Prot_kinase_dom"/>
</dbReference>
<evidence type="ECO:0000259" key="23">
    <source>
        <dbReference type="PROSITE" id="PS51860"/>
    </source>
</evidence>
<keyword evidence="10 24" id="KW-0418">Kinase</keyword>